<evidence type="ECO:0000259" key="10">
    <source>
        <dbReference type="Pfam" id="PF02225"/>
    </source>
</evidence>
<evidence type="ECO:0000256" key="6">
    <source>
        <dbReference type="ARBA" id="ARBA00022833"/>
    </source>
</evidence>
<evidence type="ECO:0000256" key="7">
    <source>
        <dbReference type="ARBA" id="ARBA00022989"/>
    </source>
</evidence>
<evidence type="ECO:0000256" key="3">
    <source>
        <dbReference type="ARBA" id="ARBA00022723"/>
    </source>
</evidence>
<evidence type="ECO:0000256" key="1">
    <source>
        <dbReference type="ARBA" id="ARBA00004370"/>
    </source>
</evidence>
<evidence type="ECO:0000256" key="5">
    <source>
        <dbReference type="ARBA" id="ARBA00022771"/>
    </source>
</evidence>
<evidence type="ECO:0000256" key="8">
    <source>
        <dbReference type="ARBA" id="ARBA00023136"/>
    </source>
</evidence>
<keyword evidence="12" id="KW-1185">Reference proteome</keyword>
<dbReference type="PANTHER" id="PTHR22702:SF1">
    <property type="entry name" value="PROTEASE-ASSOCIATED DOMAIN-CONTAINING PROTEIN 1"/>
    <property type="match status" value="1"/>
</dbReference>
<evidence type="ECO:0000313" key="12">
    <source>
        <dbReference type="Proteomes" id="UP000694420"/>
    </source>
</evidence>
<keyword evidence="3" id="KW-0479">Metal-binding</keyword>
<dbReference type="Proteomes" id="UP000694420">
    <property type="component" value="Unplaced"/>
</dbReference>
<protein>
    <recommendedName>
        <fullName evidence="10">PA domain-containing protein</fullName>
    </recommendedName>
</protein>
<evidence type="ECO:0000256" key="9">
    <source>
        <dbReference type="ARBA" id="ARBA00023180"/>
    </source>
</evidence>
<evidence type="ECO:0000256" key="4">
    <source>
        <dbReference type="ARBA" id="ARBA00022729"/>
    </source>
</evidence>
<dbReference type="InterPro" id="IPR044744">
    <property type="entry name" value="ZNRF4/RNF13/RNF167_PA"/>
</dbReference>
<comment type="subcellular location">
    <subcellularLocation>
        <location evidence="1">Membrane</location>
    </subcellularLocation>
</comment>
<dbReference type="Ensembl" id="ENSNPET00000014184.1">
    <property type="protein sequence ID" value="ENSNPEP00000013848.1"/>
    <property type="gene ID" value="ENSNPEG00000010347.1"/>
</dbReference>
<organism evidence="11 12">
    <name type="scientific">Nothoprocta perdicaria</name>
    <name type="common">Chilean tinamou</name>
    <name type="synonym">Crypturus perdicarius</name>
    <dbReference type="NCBI Taxonomy" id="30464"/>
    <lineage>
        <taxon>Eukaryota</taxon>
        <taxon>Metazoa</taxon>
        <taxon>Chordata</taxon>
        <taxon>Craniata</taxon>
        <taxon>Vertebrata</taxon>
        <taxon>Euteleostomi</taxon>
        <taxon>Archelosauria</taxon>
        <taxon>Archosauria</taxon>
        <taxon>Dinosauria</taxon>
        <taxon>Saurischia</taxon>
        <taxon>Theropoda</taxon>
        <taxon>Coelurosauria</taxon>
        <taxon>Aves</taxon>
        <taxon>Palaeognathae</taxon>
        <taxon>Tinamiformes</taxon>
        <taxon>Tinamidae</taxon>
        <taxon>Nothoprocta</taxon>
    </lineage>
</organism>
<dbReference type="InterPro" id="IPR003137">
    <property type="entry name" value="PA_domain"/>
</dbReference>
<keyword evidence="8" id="KW-0472">Membrane</keyword>
<reference evidence="11" key="2">
    <citation type="submission" date="2025-09" db="UniProtKB">
        <authorList>
            <consortium name="Ensembl"/>
        </authorList>
    </citation>
    <scope>IDENTIFICATION</scope>
</reference>
<dbReference type="GO" id="GO:0005737">
    <property type="term" value="C:cytoplasm"/>
    <property type="evidence" value="ECO:0007669"/>
    <property type="project" value="UniProtKB-ARBA"/>
</dbReference>
<keyword evidence="6" id="KW-0862">Zinc</keyword>
<proteinExistence type="predicted"/>
<name>A0A8C6ZH49_NOTPE</name>
<feature type="domain" description="PA" evidence="10">
    <location>
        <begin position="48"/>
        <end position="108"/>
    </location>
</feature>
<evidence type="ECO:0000313" key="11">
    <source>
        <dbReference type="Ensembl" id="ENSNPEP00000013848.1"/>
    </source>
</evidence>
<dbReference type="CDD" id="cd02123">
    <property type="entry name" value="PA_C_RZF_like"/>
    <property type="match status" value="1"/>
</dbReference>
<dbReference type="AlphaFoldDB" id="A0A8C6ZH49"/>
<dbReference type="SUPFAM" id="SSF52025">
    <property type="entry name" value="PA domain"/>
    <property type="match status" value="1"/>
</dbReference>
<dbReference type="InterPro" id="IPR046450">
    <property type="entry name" value="PA_dom_sf"/>
</dbReference>
<dbReference type="GO" id="GO:0008270">
    <property type="term" value="F:zinc ion binding"/>
    <property type="evidence" value="ECO:0007669"/>
    <property type="project" value="UniProtKB-KW"/>
</dbReference>
<dbReference type="PANTHER" id="PTHR22702">
    <property type="entry name" value="PROTEASE-ASSOCIATED DOMAIN-CONTAINING PROTEIN"/>
    <property type="match status" value="1"/>
</dbReference>
<keyword evidence="4" id="KW-0732">Signal</keyword>
<reference evidence="11" key="1">
    <citation type="submission" date="2025-08" db="UniProtKB">
        <authorList>
            <consortium name="Ensembl"/>
        </authorList>
    </citation>
    <scope>IDENTIFICATION</scope>
</reference>
<sequence length="138" mass="15013">MHQNALPACFGPPLPVEGLTGYMIRATPPKACHAIEHPPATSNISEIYIALIEGSGCSFVEKVLHAQQAGYQAAVVYSADSERLINMMPDDKKTQQQIEIPSLFTGESVFLHLQRILHYERGARPMGSWAALRASPAG</sequence>
<dbReference type="Gene3D" id="3.50.30.30">
    <property type="match status" value="1"/>
</dbReference>
<evidence type="ECO:0000256" key="2">
    <source>
        <dbReference type="ARBA" id="ARBA00022692"/>
    </source>
</evidence>
<keyword evidence="9" id="KW-0325">Glycoprotein</keyword>
<dbReference type="Pfam" id="PF02225">
    <property type="entry name" value="PA"/>
    <property type="match status" value="1"/>
</dbReference>
<accession>A0A8C6ZH49</accession>
<keyword evidence="5" id="KW-0863">Zinc-finger</keyword>
<keyword evidence="2" id="KW-0812">Transmembrane</keyword>
<keyword evidence="7" id="KW-1133">Transmembrane helix</keyword>
<dbReference type="GO" id="GO:0016020">
    <property type="term" value="C:membrane"/>
    <property type="evidence" value="ECO:0007669"/>
    <property type="project" value="UniProtKB-SubCell"/>
</dbReference>